<feature type="compositionally biased region" description="Basic and acidic residues" evidence="1">
    <location>
        <begin position="267"/>
        <end position="283"/>
    </location>
</feature>
<accession>A0A841BVM5</accession>
<sequence length="372" mass="38423">MKTWGRVVGTAAWFAALVGLAQLGLAAATGAVHLSDAHETIDTWSSQLVWLVWFAGLSVLAGTVAGAVAARHHLPGAGLGARVASAFAAAIGTAAALAPALLQARRAQLPSGDPVFLAAVTMGVGTAIGLLAAIVVLSHRSFGWNTIATIAVGWLLFGASVGLEPDAAPQLGVVHTDGSLGNSLVPFALPVIAGLIGIATSFTARRQDHHRAVVAISGSVGPALIGFAYAIAGPGQGDYQHRPWLAAMIAVGAGLLGSLIVGVWPSRSDEPELRPERPVRPIRPDGTTITAEIPVSERDAEHVGWVSGLTDSSGDRPMPPRQRRSSESSARDSALRSLRRDEPTADLPNPALTESTTESLPPTSRRPRHGKP</sequence>
<name>A0A841BVM5_9ACTN</name>
<dbReference type="AlphaFoldDB" id="A0A841BVM5"/>
<proteinExistence type="predicted"/>
<evidence type="ECO:0000313" key="4">
    <source>
        <dbReference type="Proteomes" id="UP000587527"/>
    </source>
</evidence>
<feature type="transmembrane region" description="Helical" evidence="2">
    <location>
        <begin position="114"/>
        <end position="137"/>
    </location>
</feature>
<feature type="transmembrane region" description="Helical" evidence="2">
    <location>
        <begin position="183"/>
        <end position="200"/>
    </location>
</feature>
<feature type="transmembrane region" description="Helical" evidence="2">
    <location>
        <begin position="212"/>
        <end position="232"/>
    </location>
</feature>
<dbReference type="RefSeq" id="WP_184839607.1">
    <property type="nucleotide sequence ID" value="NZ_JACHMN010000002.1"/>
</dbReference>
<comment type="caution">
    <text evidence="3">The sequence shown here is derived from an EMBL/GenBank/DDBJ whole genome shotgun (WGS) entry which is preliminary data.</text>
</comment>
<dbReference type="Proteomes" id="UP000587527">
    <property type="component" value="Unassembled WGS sequence"/>
</dbReference>
<feature type="compositionally biased region" description="Low complexity" evidence="1">
    <location>
        <begin position="352"/>
        <end position="363"/>
    </location>
</feature>
<keyword evidence="2" id="KW-0472">Membrane</keyword>
<feature type="transmembrane region" description="Helical" evidence="2">
    <location>
        <begin position="144"/>
        <end position="163"/>
    </location>
</feature>
<evidence type="ECO:0000256" key="2">
    <source>
        <dbReference type="SAM" id="Phobius"/>
    </source>
</evidence>
<dbReference type="EMBL" id="JACHMN010000002">
    <property type="protein sequence ID" value="MBB5871508.1"/>
    <property type="molecule type" value="Genomic_DNA"/>
</dbReference>
<feature type="transmembrane region" description="Helical" evidence="2">
    <location>
        <begin position="50"/>
        <end position="70"/>
    </location>
</feature>
<keyword evidence="2" id="KW-1133">Transmembrane helix</keyword>
<evidence type="ECO:0000313" key="3">
    <source>
        <dbReference type="EMBL" id="MBB5871508.1"/>
    </source>
</evidence>
<gene>
    <name evidence="3" type="ORF">F4553_004887</name>
</gene>
<keyword evidence="2" id="KW-0812">Transmembrane</keyword>
<feature type="compositionally biased region" description="Basic and acidic residues" evidence="1">
    <location>
        <begin position="324"/>
        <end position="343"/>
    </location>
</feature>
<reference evidence="3 4" key="1">
    <citation type="submission" date="2020-08" db="EMBL/GenBank/DDBJ databases">
        <title>Sequencing the genomes of 1000 actinobacteria strains.</title>
        <authorList>
            <person name="Klenk H.-P."/>
        </authorList>
    </citation>
    <scope>NUCLEOTIDE SEQUENCE [LARGE SCALE GENOMIC DNA]</scope>
    <source>
        <strain evidence="3 4">DSM 45362</strain>
    </source>
</reference>
<organism evidence="3 4">
    <name type="scientific">Allocatelliglobosispora scoriae</name>
    <dbReference type="NCBI Taxonomy" id="643052"/>
    <lineage>
        <taxon>Bacteria</taxon>
        <taxon>Bacillati</taxon>
        <taxon>Actinomycetota</taxon>
        <taxon>Actinomycetes</taxon>
        <taxon>Micromonosporales</taxon>
        <taxon>Micromonosporaceae</taxon>
        <taxon>Allocatelliglobosispora</taxon>
    </lineage>
</organism>
<evidence type="ECO:0000256" key="1">
    <source>
        <dbReference type="SAM" id="MobiDB-lite"/>
    </source>
</evidence>
<protein>
    <submittedName>
        <fullName evidence="3">Uncharacterized protein</fullName>
    </submittedName>
</protein>
<keyword evidence="4" id="KW-1185">Reference proteome</keyword>
<feature type="transmembrane region" description="Helical" evidence="2">
    <location>
        <begin position="82"/>
        <end position="102"/>
    </location>
</feature>
<feature type="region of interest" description="Disordered" evidence="1">
    <location>
        <begin position="267"/>
        <end position="372"/>
    </location>
</feature>
<feature type="transmembrane region" description="Helical" evidence="2">
    <location>
        <begin position="244"/>
        <end position="264"/>
    </location>
</feature>